<protein>
    <submittedName>
        <fullName evidence="1">Uncharacterized protein</fullName>
    </submittedName>
</protein>
<comment type="caution">
    <text evidence="1">The sequence shown here is derived from an EMBL/GenBank/DDBJ whole genome shotgun (WGS) entry which is preliminary data.</text>
</comment>
<dbReference type="RefSeq" id="WP_220589696.1">
    <property type="nucleotide sequence ID" value="NZ_RKLQ01000004.1"/>
</dbReference>
<dbReference type="InterPro" id="IPR045397">
    <property type="entry name" value="TumE-like"/>
</dbReference>
<dbReference type="AlphaFoldDB" id="A0A8J7YLD8"/>
<organism evidence="1 2">
    <name type="scientific">Haloarcula salinisoli</name>
    <dbReference type="NCBI Taxonomy" id="2487746"/>
    <lineage>
        <taxon>Archaea</taxon>
        <taxon>Methanobacteriati</taxon>
        <taxon>Methanobacteriota</taxon>
        <taxon>Stenosarchaea group</taxon>
        <taxon>Halobacteria</taxon>
        <taxon>Halobacteriales</taxon>
        <taxon>Haloarculaceae</taxon>
        <taxon>Haloarcula</taxon>
    </lineage>
</organism>
<proteinExistence type="predicted"/>
<dbReference type="Pfam" id="PF20126">
    <property type="entry name" value="TumE"/>
    <property type="match status" value="1"/>
</dbReference>
<name>A0A8J7YLD8_9EURY</name>
<reference evidence="1" key="1">
    <citation type="submission" date="2021-06" db="EMBL/GenBank/DDBJ databases">
        <title>Halomicroarcula sp. F24A a new haloarchaeum isolated from saline soil.</title>
        <authorList>
            <person name="Duran-Viseras A."/>
            <person name="Sanchez-Porro C."/>
            <person name="Ventosa A."/>
        </authorList>
    </citation>
    <scope>NUCLEOTIDE SEQUENCE</scope>
    <source>
        <strain evidence="1">F24A</strain>
    </source>
</reference>
<gene>
    <name evidence="1" type="ORF">EGD98_17515</name>
</gene>
<sequence>MPEGATDGVGGLDSDVLERIGRRLRGSARFATVEYRPEYAPNAVVAEYDLGYFPAAIERAYLRIRWFKTDDFNVHYTEQYRDGNSWECRWDCHPNSHNDREHFHPPPDAITPGQDMEFESDWRAVISEILSELDERIQSFWE</sequence>
<evidence type="ECO:0000313" key="1">
    <source>
        <dbReference type="EMBL" id="MBX0305461.1"/>
    </source>
</evidence>
<accession>A0A8J7YLD8</accession>
<dbReference type="EMBL" id="RKLQ01000004">
    <property type="protein sequence ID" value="MBX0305461.1"/>
    <property type="molecule type" value="Genomic_DNA"/>
</dbReference>
<keyword evidence="2" id="KW-1185">Reference proteome</keyword>
<evidence type="ECO:0000313" key="2">
    <source>
        <dbReference type="Proteomes" id="UP000783863"/>
    </source>
</evidence>
<dbReference type="Proteomes" id="UP000783863">
    <property type="component" value="Unassembled WGS sequence"/>
</dbReference>